<feature type="domain" description="SH3b" evidence="6">
    <location>
        <begin position="423"/>
        <end position="485"/>
    </location>
</feature>
<evidence type="ECO:0000256" key="4">
    <source>
        <dbReference type="SAM" id="SignalP"/>
    </source>
</evidence>
<dbReference type="EMBL" id="JPVQ01000022">
    <property type="protein sequence ID" value="KGR90289.1"/>
    <property type="molecule type" value="Genomic_DNA"/>
</dbReference>
<keyword evidence="2" id="KW-0961">Cell wall biogenesis/degradation</keyword>
<dbReference type="SUPFAM" id="SSF53187">
    <property type="entry name" value="Zn-dependent exopeptidases"/>
    <property type="match status" value="1"/>
</dbReference>
<dbReference type="Gene3D" id="2.30.30.40">
    <property type="entry name" value="SH3 Domains"/>
    <property type="match status" value="3"/>
</dbReference>
<evidence type="ECO:0000259" key="6">
    <source>
        <dbReference type="PROSITE" id="PS51781"/>
    </source>
</evidence>
<dbReference type="Proteomes" id="UP000030595">
    <property type="component" value="Unassembled WGS sequence"/>
</dbReference>
<dbReference type="SMART" id="SM00287">
    <property type="entry name" value="SH3b"/>
    <property type="match status" value="3"/>
</dbReference>
<feature type="signal peptide" evidence="4">
    <location>
        <begin position="1"/>
        <end position="27"/>
    </location>
</feature>
<dbReference type="InterPro" id="IPR002508">
    <property type="entry name" value="MurNAc-LAA_cat"/>
</dbReference>
<feature type="region of interest" description="Disordered" evidence="3">
    <location>
        <begin position="396"/>
        <end position="419"/>
    </location>
</feature>
<dbReference type="PANTHER" id="PTHR30404">
    <property type="entry name" value="N-ACETYLMURAMOYL-L-ALANINE AMIDASE"/>
    <property type="match status" value="1"/>
</dbReference>
<organism evidence="7 8">
    <name type="scientific">Ureibacillus massiliensis 4400831 = CIP 108448 = CCUG 49529</name>
    <dbReference type="NCBI Taxonomy" id="1211035"/>
    <lineage>
        <taxon>Bacteria</taxon>
        <taxon>Bacillati</taxon>
        <taxon>Bacillota</taxon>
        <taxon>Bacilli</taxon>
        <taxon>Bacillales</taxon>
        <taxon>Caryophanaceae</taxon>
        <taxon>Ureibacillus</taxon>
    </lineage>
</organism>
<sequence length="674" mass="74944">MTVKKITSVFLALLLTFSALGVQQASASAKFADIPSSHEIYDELTYLSDFNVSSGYLVNGSRYFKPDNNITKSQASIMVINALQYQTLRLERSSFVDVKIGTTVSLYAERVRKMGYVELSADKKFNPNKAFTLNETSYMLANAFKLNPDKYSNEPIPYTDVPKTSKYYKYISALYHNGILEEATTIKPTAPVTRGKFVEYLARAKNKSFRINEEVQGVTSPENNGIIGKVKVTVDNLNVRSSANSAISTNKVGQVNKGTTFSVVEDKNGWLKVIYNNKYAYVSKQYTTYIEKVTEDSQGGTKPADKPGTTPTNPTTPSNNVPNLDLSIGKVEVTVDNLNVRSSANTSISTNKIGQVDAGTILYVFEDDGEWLKVNYNARFGYVSKEFTKYITKVPEPVENEEPNKPEPEEPAEVPDEIVPNGDVIGRVTVDGLRMRKGPGASYEAIDTLNTGDKVVVHSISKNWAKVTYGNKEGYTHKSYLKLLNQNGNVLENRIIILDPGHGGKDPGTHYSNYNEKDIVLKISNLVKQKLEASGANVLMTRTGDTYPTLQDRVDFTANNYGELFVSIHVNSADSTSAKGTETYYSITSGDMYKEDIDLATYINSEIVKNADMVDRGVRNYPFYVVRNMIIPSVLVEVGFISNSQDRAKLVDSKYIEIYADSIYNGIVKYYSKQ</sequence>
<dbReference type="InterPro" id="IPR050695">
    <property type="entry name" value="N-acetylmuramoyl_amidase_3"/>
</dbReference>
<dbReference type="CDD" id="cd02696">
    <property type="entry name" value="MurNAc-LAA"/>
    <property type="match status" value="1"/>
</dbReference>
<feature type="domain" description="SH3b" evidence="6">
    <location>
        <begin position="227"/>
        <end position="291"/>
    </location>
</feature>
<dbReference type="InterPro" id="IPR001119">
    <property type="entry name" value="SLH_dom"/>
</dbReference>
<gene>
    <name evidence="7" type="ORF">CD30_12550</name>
</gene>
<dbReference type="eggNOG" id="COG0860">
    <property type="taxonomic scope" value="Bacteria"/>
</dbReference>
<evidence type="ECO:0008006" key="9">
    <source>
        <dbReference type="Google" id="ProtNLM"/>
    </source>
</evidence>
<dbReference type="AlphaFoldDB" id="A0A0A3IZX5"/>
<dbReference type="Pfam" id="PF01520">
    <property type="entry name" value="Amidase_3"/>
    <property type="match status" value="1"/>
</dbReference>
<dbReference type="PROSITE" id="PS51272">
    <property type="entry name" value="SLH"/>
    <property type="match status" value="2"/>
</dbReference>
<dbReference type="Gene3D" id="3.40.630.40">
    <property type="entry name" value="Zn-dependent exopeptidases"/>
    <property type="match status" value="1"/>
</dbReference>
<feature type="domain" description="SLH" evidence="5">
    <location>
        <begin position="27"/>
        <end position="93"/>
    </location>
</feature>
<feature type="domain" description="SH3b" evidence="6">
    <location>
        <begin position="328"/>
        <end position="395"/>
    </location>
</feature>
<dbReference type="GO" id="GO:0030288">
    <property type="term" value="C:outer membrane-bounded periplasmic space"/>
    <property type="evidence" value="ECO:0007669"/>
    <property type="project" value="TreeGrafter"/>
</dbReference>
<dbReference type="GO" id="GO:0008745">
    <property type="term" value="F:N-acetylmuramoyl-L-alanine amidase activity"/>
    <property type="evidence" value="ECO:0007669"/>
    <property type="project" value="InterPro"/>
</dbReference>
<evidence type="ECO:0000313" key="7">
    <source>
        <dbReference type="EMBL" id="KGR90289.1"/>
    </source>
</evidence>
<reference evidence="7 8" key="1">
    <citation type="submission" date="2014-02" db="EMBL/GenBank/DDBJ databases">
        <title>Draft genome sequence of Lysinibacillus massiliensis CCUG 49529.</title>
        <authorList>
            <person name="Zhang F."/>
            <person name="Wang G."/>
            <person name="Zhang L."/>
        </authorList>
    </citation>
    <scope>NUCLEOTIDE SEQUENCE [LARGE SCALE GENOMIC DNA]</scope>
    <source>
        <strain evidence="7 8">CCUG 49529</strain>
    </source>
</reference>
<keyword evidence="1" id="KW-0378">Hydrolase</keyword>
<dbReference type="eggNOG" id="COG3103">
    <property type="taxonomic scope" value="Bacteria"/>
</dbReference>
<keyword evidence="4" id="KW-0732">Signal</keyword>
<dbReference type="PANTHER" id="PTHR30404:SF0">
    <property type="entry name" value="N-ACETYLMURAMOYL-L-ALANINE AMIDASE AMIC"/>
    <property type="match status" value="1"/>
</dbReference>
<dbReference type="SMART" id="SM00646">
    <property type="entry name" value="Ami_3"/>
    <property type="match status" value="1"/>
</dbReference>
<dbReference type="Pfam" id="PF00395">
    <property type="entry name" value="SLH"/>
    <property type="match status" value="2"/>
</dbReference>
<evidence type="ECO:0000259" key="5">
    <source>
        <dbReference type="PROSITE" id="PS51272"/>
    </source>
</evidence>
<feature type="chain" id="PRO_5002002002" description="N-acetylmuramoyl-L-alanine amidase" evidence="4">
    <location>
        <begin position="28"/>
        <end position="674"/>
    </location>
</feature>
<dbReference type="GO" id="GO:0009253">
    <property type="term" value="P:peptidoglycan catabolic process"/>
    <property type="evidence" value="ECO:0007669"/>
    <property type="project" value="InterPro"/>
</dbReference>
<evidence type="ECO:0000313" key="8">
    <source>
        <dbReference type="Proteomes" id="UP000030595"/>
    </source>
</evidence>
<name>A0A0A3IZX5_9BACL</name>
<dbReference type="RefSeq" id="WP_036177272.1">
    <property type="nucleotide sequence ID" value="NZ_AVCZ01000022.1"/>
</dbReference>
<feature type="compositionally biased region" description="Low complexity" evidence="3">
    <location>
        <begin position="307"/>
        <end position="323"/>
    </location>
</feature>
<evidence type="ECO:0000256" key="1">
    <source>
        <dbReference type="ARBA" id="ARBA00022801"/>
    </source>
</evidence>
<proteinExistence type="predicted"/>
<accession>A0A0A3IZX5</accession>
<dbReference type="GO" id="GO:0071555">
    <property type="term" value="P:cell wall organization"/>
    <property type="evidence" value="ECO:0007669"/>
    <property type="project" value="UniProtKB-KW"/>
</dbReference>
<feature type="region of interest" description="Disordered" evidence="3">
    <location>
        <begin position="295"/>
        <end position="323"/>
    </location>
</feature>
<dbReference type="Pfam" id="PF08239">
    <property type="entry name" value="SH3_3"/>
    <property type="match status" value="3"/>
</dbReference>
<dbReference type="InterPro" id="IPR003646">
    <property type="entry name" value="SH3-like_bac-type"/>
</dbReference>
<keyword evidence="8" id="KW-1185">Reference proteome</keyword>
<dbReference type="PROSITE" id="PS51781">
    <property type="entry name" value="SH3B"/>
    <property type="match status" value="3"/>
</dbReference>
<feature type="domain" description="SLH" evidence="5">
    <location>
        <begin position="154"/>
        <end position="215"/>
    </location>
</feature>
<comment type="caution">
    <text evidence="7">The sequence shown here is derived from an EMBL/GenBank/DDBJ whole genome shotgun (WGS) entry which is preliminary data.</text>
</comment>
<evidence type="ECO:0000256" key="3">
    <source>
        <dbReference type="SAM" id="MobiDB-lite"/>
    </source>
</evidence>
<evidence type="ECO:0000256" key="2">
    <source>
        <dbReference type="ARBA" id="ARBA00023316"/>
    </source>
</evidence>
<protein>
    <recommendedName>
        <fullName evidence="9">N-acetylmuramoyl-L-alanine amidase</fullName>
    </recommendedName>
</protein>